<dbReference type="GO" id="GO:0005886">
    <property type="term" value="C:plasma membrane"/>
    <property type="evidence" value="ECO:0007669"/>
    <property type="project" value="UniProtKB-SubCell"/>
</dbReference>
<dbReference type="EMBL" id="AHMY02000016">
    <property type="protein sequence ID" value="EKO16972.1"/>
    <property type="molecule type" value="Genomic_DNA"/>
</dbReference>
<evidence type="ECO:0000256" key="1">
    <source>
        <dbReference type="ARBA" id="ARBA00004127"/>
    </source>
</evidence>
<evidence type="ECO:0000256" key="4">
    <source>
        <dbReference type="ARBA" id="ARBA00023136"/>
    </source>
</evidence>
<evidence type="ECO:0000259" key="7">
    <source>
        <dbReference type="Pfam" id="PF00361"/>
    </source>
</evidence>
<feature type="transmembrane region" description="Helical" evidence="5">
    <location>
        <begin position="390"/>
        <end position="411"/>
    </location>
</feature>
<gene>
    <name evidence="5" type="primary">nuoN</name>
    <name evidence="8" type="ORF">LEP1GSC081_4008</name>
</gene>
<dbReference type="PANTHER" id="PTHR22773">
    <property type="entry name" value="NADH DEHYDROGENASE"/>
    <property type="match status" value="1"/>
</dbReference>
<evidence type="ECO:0000256" key="5">
    <source>
        <dbReference type="HAMAP-Rule" id="MF_00445"/>
    </source>
</evidence>
<keyword evidence="4 5" id="KW-0472">Membrane</keyword>
<feature type="domain" description="NADH:quinone oxidoreductase/Mrp antiporter transmembrane" evidence="7">
    <location>
        <begin position="149"/>
        <end position="428"/>
    </location>
</feature>
<dbReference type="NCBIfam" id="TIGR01770">
    <property type="entry name" value="NDH_I_N"/>
    <property type="match status" value="1"/>
</dbReference>
<feature type="transmembrane region" description="Helical" evidence="5">
    <location>
        <begin position="29"/>
        <end position="52"/>
    </location>
</feature>
<dbReference type="GO" id="GO:0050136">
    <property type="term" value="F:NADH dehydrogenase (quinone) (non-electrogenic) activity"/>
    <property type="evidence" value="ECO:0007669"/>
    <property type="project" value="UniProtKB-UniRule"/>
</dbReference>
<evidence type="ECO:0000256" key="3">
    <source>
        <dbReference type="ARBA" id="ARBA00022989"/>
    </source>
</evidence>
<comment type="similarity">
    <text evidence="5">Belongs to the complex I subunit 2 family.</text>
</comment>
<protein>
    <recommendedName>
        <fullName evidence="5">NADH-quinone oxidoreductase subunit N</fullName>
        <ecNumber evidence="5">7.1.1.-</ecNumber>
    </recommendedName>
    <alternativeName>
        <fullName evidence="5">NADH dehydrogenase I subunit N</fullName>
    </alternativeName>
    <alternativeName>
        <fullName evidence="5">NDH-1 subunit N</fullName>
    </alternativeName>
</protein>
<dbReference type="GeneID" id="61142630"/>
<proteinExistence type="inferred from homology"/>
<keyword evidence="5" id="KW-1278">Translocase</keyword>
<dbReference type="HAMAP" id="MF_00445">
    <property type="entry name" value="NDH1_NuoN_1"/>
    <property type="match status" value="1"/>
</dbReference>
<feature type="transmembrane region" description="Helical" evidence="5">
    <location>
        <begin position="100"/>
        <end position="121"/>
    </location>
</feature>
<dbReference type="InterPro" id="IPR010096">
    <property type="entry name" value="NADH-Q_OxRdtase_suN/2"/>
</dbReference>
<feature type="transmembrane region" description="Helical" evidence="5">
    <location>
        <begin position="350"/>
        <end position="369"/>
    </location>
</feature>
<comment type="caution">
    <text evidence="8">The sequence shown here is derived from an EMBL/GenBank/DDBJ whole genome shotgun (WGS) entry which is preliminary data.</text>
</comment>
<dbReference type="RefSeq" id="WP_001047885.1">
    <property type="nucleotide sequence ID" value="NZ_AHMY02000016.1"/>
</dbReference>
<feature type="transmembrane region" description="Helical" evidence="5">
    <location>
        <begin position="185"/>
        <end position="208"/>
    </location>
</feature>
<evidence type="ECO:0000313" key="8">
    <source>
        <dbReference type="EMBL" id="EKO16972.1"/>
    </source>
</evidence>
<comment type="catalytic activity">
    <reaction evidence="5">
        <text>a quinone + NADH + 5 H(+)(in) = a quinol + NAD(+) + 4 H(+)(out)</text>
        <dbReference type="Rhea" id="RHEA:57888"/>
        <dbReference type="ChEBI" id="CHEBI:15378"/>
        <dbReference type="ChEBI" id="CHEBI:24646"/>
        <dbReference type="ChEBI" id="CHEBI:57540"/>
        <dbReference type="ChEBI" id="CHEBI:57945"/>
        <dbReference type="ChEBI" id="CHEBI:132124"/>
    </reaction>
</comment>
<dbReference type="Proteomes" id="UP000006253">
    <property type="component" value="Unassembled WGS sequence"/>
</dbReference>
<dbReference type="Pfam" id="PF00361">
    <property type="entry name" value="Proton_antipo_M"/>
    <property type="match status" value="1"/>
</dbReference>
<comment type="subunit">
    <text evidence="5">NDH-1 is composed of 14 different subunits. Subunits NuoA, H, J, K, L, M, N constitute the membrane sector of the complex.</text>
</comment>
<evidence type="ECO:0000256" key="6">
    <source>
        <dbReference type="RuleBase" id="RU000320"/>
    </source>
</evidence>
<organism evidence="8 9">
    <name type="scientific">Leptospira kirschneri str. H1</name>
    <dbReference type="NCBI Taxonomy" id="1049966"/>
    <lineage>
        <taxon>Bacteria</taxon>
        <taxon>Pseudomonadati</taxon>
        <taxon>Spirochaetota</taxon>
        <taxon>Spirochaetia</taxon>
        <taxon>Leptospirales</taxon>
        <taxon>Leptospiraceae</taxon>
        <taxon>Leptospira</taxon>
    </lineage>
</organism>
<keyword evidence="5" id="KW-1003">Cell membrane</keyword>
<comment type="function">
    <text evidence="5">NDH-1 shuttles electrons from NADH, via FMN and iron-sulfur (Fe-S) centers, to quinones in the respiratory chain. The immediate electron acceptor for the enzyme in this species is believed to be ubiquinone. Couples the redox reaction to proton translocation (for every two electrons transferred, four hydrogen ions are translocated across the cytoplasmic membrane), and thus conserves the redox energy in a proton gradient.</text>
</comment>
<keyword evidence="5" id="KW-0813">Transport</keyword>
<feature type="transmembrane region" description="Helical" evidence="5">
    <location>
        <begin position="431"/>
        <end position="448"/>
    </location>
</feature>
<keyword evidence="5" id="KW-0830">Ubiquinone</keyword>
<evidence type="ECO:0000313" key="9">
    <source>
        <dbReference type="Proteomes" id="UP000006253"/>
    </source>
</evidence>
<feature type="transmembrane region" description="Helical" evidence="5">
    <location>
        <begin position="228"/>
        <end position="252"/>
    </location>
</feature>
<dbReference type="GO" id="GO:0012505">
    <property type="term" value="C:endomembrane system"/>
    <property type="evidence" value="ECO:0007669"/>
    <property type="project" value="UniProtKB-SubCell"/>
</dbReference>
<dbReference type="AlphaFoldDB" id="A0A0E2B7Y2"/>
<dbReference type="EC" id="7.1.1.-" evidence="5"/>
<reference evidence="8 9" key="1">
    <citation type="submission" date="2012-10" db="EMBL/GenBank/DDBJ databases">
        <authorList>
            <person name="Harkins D.M."/>
            <person name="Durkin A.S."/>
            <person name="Brinkac L.M."/>
            <person name="Selengut J.D."/>
            <person name="Sanka R."/>
            <person name="DePew J."/>
            <person name="Purushe J."/>
            <person name="Peacock S.J."/>
            <person name="Thaipadungpanit J."/>
            <person name="Wuthiekanun V.W."/>
            <person name="Day N.P."/>
            <person name="Vinetz J.M."/>
            <person name="Sutton G.G."/>
            <person name="Nelson W.C."/>
            <person name="Fouts D.E."/>
        </authorList>
    </citation>
    <scope>NUCLEOTIDE SEQUENCE [LARGE SCALE GENOMIC DNA]</scope>
    <source>
        <strain evidence="8 9">H1</strain>
    </source>
</reference>
<keyword evidence="5" id="KW-0520">NAD</keyword>
<dbReference type="GO" id="GO:0008137">
    <property type="term" value="F:NADH dehydrogenase (ubiquinone) activity"/>
    <property type="evidence" value="ECO:0007669"/>
    <property type="project" value="InterPro"/>
</dbReference>
<keyword evidence="3 5" id="KW-1133">Transmembrane helix</keyword>
<feature type="transmembrane region" description="Helical" evidence="5">
    <location>
        <begin position="296"/>
        <end position="313"/>
    </location>
</feature>
<dbReference type="GO" id="GO:0042773">
    <property type="term" value="P:ATP synthesis coupled electron transport"/>
    <property type="evidence" value="ECO:0007669"/>
    <property type="project" value="InterPro"/>
</dbReference>
<name>A0A0E2B7Y2_9LEPT</name>
<comment type="subcellular location">
    <subcellularLocation>
        <location evidence="5">Cell membrane</location>
        <topology evidence="5">Multi-pass membrane protein</topology>
    </subcellularLocation>
    <subcellularLocation>
        <location evidence="1">Endomembrane system</location>
        <topology evidence="1">Multi-pass membrane protein</topology>
    </subcellularLocation>
    <subcellularLocation>
        <location evidence="6">Membrane</location>
        <topology evidence="6">Multi-pass membrane protein</topology>
    </subcellularLocation>
</comment>
<sequence>MNLFDLSILPFLNLAQVVNESRVPNVPDLLSVLPALVLATGGVFLICLSVLFKTKEFIIVRYVSGLILLLAFAAVFYTSFRFPGNGFHFSGQIENSVLSFWLNLIYISMAIGTAAIVPRILKNHKIEFPEFYPLLLFATCGMTLMTTGQDFILVFVALELMSICLYILIGMARSDLFSLEATLKYFLLGSFSSGFMLMGIAFLFGGSGSTNITEALKPLTIAGYQGNFAKIGLVLFITGVAFKIALFPYHAWTPDAYEGALTPVTGYMSTAAKAASIGLLLILYTKLPLPLENSTWAWLPGILALCSMIYGNLLALKQENLKRMLAYSSIAHAGYVVAGISAGIKEEVLFYLIVYSFMSLGAFAILAYLEEGTRQVTFFSVQSLSGVKPLTAIAINIFFMSLAGVPPFGGFWAKLFLFQKLAESETLMNRILLIGGVTNSALALYYYLRIGIATFMSSDEGEISRNHAAPYSVGVTGVVLFCLLMVSVGWFLLVPGNLLALGELRLSSSIFR</sequence>
<accession>A0A0E2B7Y2</accession>
<dbReference type="GO" id="GO:0048038">
    <property type="term" value="F:quinone binding"/>
    <property type="evidence" value="ECO:0007669"/>
    <property type="project" value="UniProtKB-KW"/>
</dbReference>
<dbReference type="InterPro" id="IPR001750">
    <property type="entry name" value="ND/Mrp_TM"/>
</dbReference>
<feature type="transmembrane region" description="Helical" evidence="5">
    <location>
        <begin position="151"/>
        <end position="173"/>
    </location>
</feature>
<evidence type="ECO:0000256" key="2">
    <source>
        <dbReference type="ARBA" id="ARBA00022692"/>
    </source>
</evidence>
<feature type="transmembrane region" description="Helical" evidence="5">
    <location>
        <begin position="59"/>
        <end position="80"/>
    </location>
</feature>
<keyword evidence="5" id="KW-0874">Quinone</keyword>
<keyword evidence="2 5" id="KW-0812">Transmembrane</keyword>
<feature type="transmembrane region" description="Helical" evidence="5">
    <location>
        <begin position="469"/>
        <end position="493"/>
    </location>
</feature>